<dbReference type="Pfam" id="PF18673">
    <property type="entry name" value="IrmA"/>
    <property type="match status" value="1"/>
</dbReference>
<evidence type="ECO:0008006" key="4">
    <source>
        <dbReference type="Google" id="ProtNLM"/>
    </source>
</evidence>
<name>A0A8H9M5V5_9BURK</name>
<dbReference type="Proteomes" id="UP000608923">
    <property type="component" value="Unassembled WGS sequence"/>
</dbReference>
<gene>
    <name evidence="2" type="ORF">GCM10010096_30480</name>
</gene>
<proteinExistence type="predicted"/>
<organism evidence="2 3">
    <name type="scientific">Alcaligenes pakistanensis</name>
    <dbReference type="NCBI Taxonomy" id="1482717"/>
    <lineage>
        <taxon>Bacteria</taxon>
        <taxon>Pseudomonadati</taxon>
        <taxon>Pseudomonadota</taxon>
        <taxon>Betaproteobacteria</taxon>
        <taxon>Burkholderiales</taxon>
        <taxon>Alcaligenaceae</taxon>
        <taxon>Alcaligenes</taxon>
    </lineage>
</organism>
<dbReference type="Gene3D" id="2.30.30.40">
    <property type="entry name" value="SH3 Domains"/>
    <property type="match status" value="1"/>
</dbReference>
<comment type="caution">
    <text evidence="2">The sequence shown here is derived from an EMBL/GenBank/DDBJ whole genome shotgun (WGS) entry which is preliminary data.</text>
</comment>
<keyword evidence="3" id="KW-1185">Reference proteome</keyword>
<dbReference type="InterPro" id="IPR040755">
    <property type="entry name" value="IrmA"/>
</dbReference>
<keyword evidence="1" id="KW-0732">Signal</keyword>
<reference evidence="3" key="1">
    <citation type="journal article" date="2019" name="Int. J. Syst. Evol. Microbiol.">
        <title>The Global Catalogue of Microorganisms (GCM) 10K type strain sequencing project: providing services to taxonomists for standard genome sequencing and annotation.</title>
        <authorList>
            <consortium name="The Broad Institute Genomics Platform"/>
            <consortium name="The Broad Institute Genome Sequencing Center for Infectious Disease"/>
            <person name="Wu L."/>
            <person name="Ma J."/>
        </authorList>
    </citation>
    <scope>NUCLEOTIDE SEQUENCE [LARGE SCALE GENOMIC DNA]</scope>
    <source>
        <strain evidence="3">KCTC 42083</strain>
    </source>
</reference>
<protein>
    <recommendedName>
        <fullName evidence="4">SH3 domain-containing protein</fullName>
    </recommendedName>
</protein>
<dbReference type="InterPro" id="IPR010466">
    <property type="entry name" value="DUF1058"/>
</dbReference>
<accession>A0A8H9M5V5</accession>
<feature type="chain" id="PRO_5034068085" description="SH3 domain-containing protein" evidence="1">
    <location>
        <begin position="27"/>
        <end position="227"/>
    </location>
</feature>
<evidence type="ECO:0000313" key="3">
    <source>
        <dbReference type="Proteomes" id="UP000608923"/>
    </source>
</evidence>
<evidence type="ECO:0000256" key="1">
    <source>
        <dbReference type="SAM" id="SignalP"/>
    </source>
</evidence>
<dbReference type="EMBL" id="BMZN01000004">
    <property type="protein sequence ID" value="GHC55436.1"/>
    <property type="molecule type" value="Genomic_DNA"/>
</dbReference>
<dbReference type="RefSeq" id="WP_189393466.1">
    <property type="nucleotide sequence ID" value="NZ_BMZN01000004.1"/>
</dbReference>
<dbReference type="Pfam" id="PF06347">
    <property type="entry name" value="SH3_4"/>
    <property type="match status" value="1"/>
</dbReference>
<sequence length="227" mass="25791">MVLRKYVKLASVALLMGGLMSGQAQAIQMWHSDTVWANQGMCAANFTFDSGLDRVQQLKVHIQVLDKKNNKVVAQDVIEVDEFGGSNADRYATGYWHSDIACDQDLRLLVTQAQAVIEDERVDLLAKRELEIRPFVPYEITIQAPRVTQSQRPDACLASKFTVQAVIQDKDGYSNVRAQPNAQSVVIEKLFEKEVFFTFEQKGNWWQVCTPTGQVGYLYHDRIRPQH</sequence>
<evidence type="ECO:0000313" key="2">
    <source>
        <dbReference type="EMBL" id="GHC55436.1"/>
    </source>
</evidence>
<feature type="signal peptide" evidence="1">
    <location>
        <begin position="1"/>
        <end position="26"/>
    </location>
</feature>
<dbReference type="AlphaFoldDB" id="A0A8H9M5V5"/>